<dbReference type="PANTHER" id="PTHR34107:SF7">
    <property type="entry name" value="SLR2092 PROTEIN"/>
    <property type="match status" value="1"/>
</dbReference>
<dbReference type="STRING" id="1925591.BI308_06795"/>
<dbReference type="InterPro" id="IPR012296">
    <property type="entry name" value="Nuclease_put_TT1808"/>
</dbReference>
<feature type="domain" description="Putative restriction endonuclease" evidence="1">
    <location>
        <begin position="10"/>
        <end position="174"/>
    </location>
</feature>
<dbReference type="CDD" id="cd06260">
    <property type="entry name" value="DUF820-like"/>
    <property type="match status" value="1"/>
</dbReference>
<evidence type="ECO:0000313" key="2">
    <source>
        <dbReference type="EMBL" id="OJJ26315.1"/>
    </source>
</evidence>
<dbReference type="Gene3D" id="3.90.1570.10">
    <property type="entry name" value="tt1808, chain A"/>
    <property type="match status" value="1"/>
</dbReference>
<dbReference type="EMBL" id="MLAW01000008">
    <property type="protein sequence ID" value="OJJ26315.1"/>
    <property type="molecule type" value="Genomic_DNA"/>
</dbReference>
<evidence type="ECO:0000313" key="3">
    <source>
        <dbReference type="Proteomes" id="UP000183940"/>
    </source>
</evidence>
<comment type="caution">
    <text evidence="2">The sequence shown here is derived from an EMBL/GenBank/DDBJ whole genome shotgun (WGS) entry which is preliminary data.</text>
</comment>
<accession>A0A1L9QUD9</accession>
<gene>
    <name evidence="2" type="ORF">BI308_06795</name>
</gene>
<reference evidence="2" key="1">
    <citation type="submission" date="2016-10" db="EMBL/GenBank/DDBJ databases">
        <title>CRISPR-Cas defence system in Roseofilum reptotaenium: evidence of a bacteriophage-cyanobacterium arms race in the coral black band disease.</title>
        <authorList>
            <person name="Buerger P."/>
            <person name="Wood-Charlson E.M."/>
            <person name="Weynberg K.D."/>
            <person name="Willis B."/>
            <person name="Van Oppen M.J."/>
        </authorList>
    </citation>
    <scope>NUCLEOTIDE SEQUENCE [LARGE SCALE GENOMIC DNA]</scope>
    <source>
        <strain evidence="2">AO1-A</strain>
    </source>
</reference>
<dbReference type="InterPro" id="IPR008538">
    <property type="entry name" value="Uma2"/>
</dbReference>
<protein>
    <recommendedName>
        <fullName evidence="1">Putative restriction endonuclease domain-containing protein</fullName>
    </recommendedName>
</protein>
<name>A0A1L9QUD9_9CYAN</name>
<dbReference type="Proteomes" id="UP000183940">
    <property type="component" value="Unassembled WGS sequence"/>
</dbReference>
<dbReference type="AlphaFoldDB" id="A0A1L9QUD9"/>
<organism evidence="2 3">
    <name type="scientific">Roseofilum reptotaenium AO1-A</name>
    <dbReference type="NCBI Taxonomy" id="1925591"/>
    <lineage>
        <taxon>Bacteria</taxon>
        <taxon>Bacillati</taxon>
        <taxon>Cyanobacteriota</taxon>
        <taxon>Cyanophyceae</taxon>
        <taxon>Desertifilales</taxon>
        <taxon>Desertifilaceae</taxon>
        <taxon>Roseofilum</taxon>
    </lineage>
</organism>
<keyword evidence="3" id="KW-1185">Reference proteome</keyword>
<proteinExistence type="predicted"/>
<sequence>MPKLTIKDLEYLQTQHPNYRMELVQGEIIFMSPSGLESDEVAAAIVAELSHWVRPRKLGRVIASSGGFRLPNADGDVRAPDASFILAQRLPRTTDSYAELVPDLMFEVKSKTDSLTKLRDKIQEFIALGTQVGVLVDPRTRTMEVYQLNQDPITLGDGDIFTVPELLPGWELPVVEIWAPEFD</sequence>
<dbReference type="SUPFAM" id="SSF52980">
    <property type="entry name" value="Restriction endonuclease-like"/>
    <property type="match status" value="1"/>
</dbReference>
<dbReference type="Pfam" id="PF05685">
    <property type="entry name" value="Uma2"/>
    <property type="match status" value="1"/>
</dbReference>
<evidence type="ECO:0000259" key="1">
    <source>
        <dbReference type="Pfam" id="PF05685"/>
    </source>
</evidence>
<dbReference type="PANTHER" id="PTHR34107">
    <property type="entry name" value="SLL0198 PROTEIN-RELATED"/>
    <property type="match status" value="1"/>
</dbReference>
<dbReference type="InterPro" id="IPR011335">
    <property type="entry name" value="Restrct_endonuc-II-like"/>
</dbReference>